<evidence type="ECO:0000313" key="4">
    <source>
        <dbReference type="Proteomes" id="UP000199502"/>
    </source>
</evidence>
<gene>
    <name evidence="3" type="ORF">SAMN05660710_00711</name>
</gene>
<dbReference type="Proteomes" id="UP000199502">
    <property type="component" value="Unassembled WGS sequence"/>
</dbReference>
<name>A0A1G5D990_9RHOB</name>
<evidence type="ECO:0000313" key="3">
    <source>
        <dbReference type="EMBL" id="SCY11081.1"/>
    </source>
</evidence>
<dbReference type="InterPro" id="IPR010634">
    <property type="entry name" value="DUF1223"/>
</dbReference>
<feature type="signal peptide" evidence="2">
    <location>
        <begin position="1"/>
        <end position="37"/>
    </location>
</feature>
<keyword evidence="2" id="KW-0732">Signal</keyword>
<dbReference type="EMBL" id="FMVT01000002">
    <property type="protein sequence ID" value="SCY11081.1"/>
    <property type="molecule type" value="Genomic_DNA"/>
</dbReference>
<organism evidence="3 4">
    <name type="scientific">Paracoccus tibetensis</name>
    <dbReference type="NCBI Taxonomy" id="336292"/>
    <lineage>
        <taxon>Bacteria</taxon>
        <taxon>Pseudomonadati</taxon>
        <taxon>Pseudomonadota</taxon>
        <taxon>Alphaproteobacteria</taxon>
        <taxon>Rhodobacterales</taxon>
        <taxon>Paracoccaceae</taxon>
        <taxon>Paracoccus</taxon>
    </lineage>
</organism>
<dbReference type="PANTHER" id="PTHR36057:SF1">
    <property type="entry name" value="LIPOPROTEIN LIPID ATTACHMENT SITE-LIKE PROTEIN, PUTATIVE (DUF1223)-RELATED"/>
    <property type="match status" value="1"/>
</dbReference>
<dbReference type="STRING" id="336292.SAMN05660710_00711"/>
<dbReference type="AlphaFoldDB" id="A0A1G5D990"/>
<evidence type="ECO:0000256" key="1">
    <source>
        <dbReference type="SAM" id="MobiDB-lite"/>
    </source>
</evidence>
<sequence length="317" mass="33211">MISMDTGNGARPHAPRQGRPAMTVAAIALALAGIASAAAEAQGIAADAPVIAAPDDPSRTAPRGDEAGSEGGDFNSFTSADTLAAPAAALARAASAPVVVEMFTSQGCSTCPPADAMLSMLAAQPDVLALSYHVDYWDYLGWADSYARPEFTKRQEGYARAAGERAIYTPQLIVAGHDTVPSPGPAQLNGQIDAARFAPARVSVQRDSLPSGEAIELLPLSDLGGSAEILMIRYAPQRSVDVTAGENRGRRVSYSNVVLAIEPLARWDGQKPLRLTVRAELDESGRFPDDTRHALLVQLLQPPADLPGPILAAVRLD</sequence>
<reference evidence="3 4" key="1">
    <citation type="submission" date="2016-10" db="EMBL/GenBank/DDBJ databases">
        <authorList>
            <person name="de Groot N.N."/>
        </authorList>
    </citation>
    <scope>NUCLEOTIDE SEQUENCE [LARGE SCALE GENOMIC DNA]</scope>
    <source>
        <strain evidence="3 4">CGMCC 1.8925</strain>
    </source>
</reference>
<proteinExistence type="predicted"/>
<feature type="compositionally biased region" description="Basic and acidic residues" evidence="1">
    <location>
        <begin position="56"/>
        <end position="66"/>
    </location>
</feature>
<feature type="chain" id="PRO_5011500207" description="DUF1223 domain-containing protein" evidence="2">
    <location>
        <begin position="38"/>
        <end position="317"/>
    </location>
</feature>
<evidence type="ECO:0000256" key="2">
    <source>
        <dbReference type="SAM" id="SignalP"/>
    </source>
</evidence>
<dbReference type="Pfam" id="PF06764">
    <property type="entry name" value="DUF1223"/>
    <property type="match status" value="1"/>
</dbReference>
<dbReference type="PANTHER" id="PTHR36057">
    <property type="match status" value="1"/>
</dbReference>
<dbReference type="SUPFAM" id="SSF52833">
    <property type="entry name" value="Thioredoxin-like"/>
    <property type="match status" value="1"/>
</dbReference>
<keyword evidence="4" id="KW-1185">Reference proteome</keyword>
<protein>
    <recommendedName>
        <fullName evidence="5">DUF1223 domain-containing protein</fullName>
    </recommendedName>
</protein>
<dbReference type="InterPro" id="IPR036249">
    <property type="entry name" value="Thioredoxin-like_sf"/>
</dbReference>
<feature type="region of interest" description="Disordered" evidence="1">
    <location>
        <begin position="50"/>
        <end position="75"/>
    </location>
</feature>
<accession>A0A1G5D990</accession>
<evidence type="ECO:0008006" key="5">
    <source>
        <dbReference type="Google" id="ProtNLM"/>
    </source>
</evidence>